<proteinExistence type="predicted"/>
<protein>
    <submittedName>
        <fullName evidence="1">Uncharacterized protein</fullName>
    </submittedName>
</protein>
<dbReference type="Proteomes" id="UP000000238">
    <property type="component" value="Chromosome"/>
</dbReference>
<reference evidence="1 2" key="1">
    <citation type="journal article" date="2005" name="Nucleic Acids Res.">
        <title>Genomic blueprint of Hahella chejuensis, a marine microbe producing an algicidal agent.</title>
        <authorList>
            <person name="Jeong H."/>
            <person name="Yim J.H."/>
            <person name="Lee C."/>
            <person name="Choi S.-H."/>
            <person name="Park Y.K."/>
            <person name="Yoon S.H."/>
            <person name="Hur C.-G."/>
            <person name="Kang H.-Y."/>
            <person name="Kim D."/>
            <person name="Lee H.H."/>
            <person name="Park K.H."/>
            <person name="Park S.-H."/>
            <person name="Park H.-S."/>
            <person name="Lee H.K."/>
            <person name="Oh T.K."/>
            <person name="Kim J.F."/>
        </authorList>
    </citation>
    <scope>NUCLEOTIDE SEQUENCE [LARGE SCALE GENOMIC DNA]</scope>
    <source>
        <strain evidence="1 2">KCTC 2396</strain>
    </source>
</reference>
<evidence type="ECO:0000313" key="2">
    <source>
        <dbReference type="Proteomes" id="UP000000238"/>
    </source>
</evidence>
<evidence type="ECO:0000313" key="1">
    <source>
        <dbReference type="EMBL" id="ABC28311.1"/>
    </source>
</evidence>
<dbReference type="EMBL" id="CP000155">
    <property type="protein sequence ID" value="ABC28311.1"/>
    <property type="molecule type" value="Genomic_DNA"/>
</dbReference>
<gene>
    <name evidence="1" type="ordered locus">HCH_01451</name>
</gene>
<organism evidence="1 2">
    <name type="scientific">Hahella chejuensis (strain KCTC 2396)</name>
    <dbReference type="NCBI Taxonomy" id="349521"/>
    <lineage>
        <taxon>Bacteria</taxon>
        <taxon>Pseudomonadati</taxon>
        <taxon>Pseudomonadota</taxon>
        <taxon>Gammaproteobacteria</taxon>
        <taxon>Oceanospirillales</taxon>
        <taxon>Hahellaceae</taxon>
        <taxon>Hahella</taxon>
    </lineage>
</organism>
<dbReference type="KEGG" id="hch:HCH_01451"/>
<dbReference type="AlphaFoldDB" id="Q2SM13"/>
<accession>Q2SM13</accession>
<keyword evidence="2" id="KW-1185">Reference proteome</keyword>
<sequence length="36" mass="4132">MSDLSDLSDLSALLYGYFAYDFLESKYLSISWQSDS</sequence>
<name>Q2SM13_HAHCH</name>
<dbReference type="HOGENOM" id="CLU_3356497_0_0_6"/>